<keyword evidence="7 11" id="KW-0249">Electron transport</keyword>
<reference evidence="12 13" key="1">
    <citation type="journal article" date="2018" name="BMC Genomics">
        <title>The genome of Naegleria lovaniensis, the basis for a comparative approach to unravel pathogenicity factors of the human pathogenic amoeba N. fowleri.</title>
        <authorList>
            <person name="Liechti N."/>
            <person name="Schurch N."/>
            <person name="Bruggmann R."/>
            <person name="Wittwer M."/>
        </authorList>
    </citation>
    <scope>NUCLEOTIDE SEQUENCE [LARGE SCALE GENOMIC DNA]</scope>
    <source>
        <strain evidence="12 13">ATCC 30569</strain>
    </source>
</reference>
<keyword evidence="4 11" id="KW-0679">Respiratory chain</keyword>
<protein>
    <recommendedName>
        <fullName evidence="11">NADH dehydrogenase [ubiquinone] 1 alpha subcomplex subunit 13</fullName>
    </recommendedName>
</protein>
<evidence type="ECO:0000313" key="12">
    <source>
        <dbReference type="EMBL" id="KAG2393629.1"/>
    </source>
</evidence>
<evidence type="ECO:0000256" key="5">
    <source>
        <dbReference type="ARBA" id="ARBA00022692"/>
    </source>
</evidence>
<evidence type="ECO:0000256" key="11">
    <source>
        <dbReference type="RuleBase" id="RU368034"/>
    </source>
</evidence>
<proteinExistence type="inferred from homology"/>
<comment type="caution">
    <text evidence="12">The sequence shown here is derived from an EMBL/GenBank/DDBJ whole genome shotgun (WGS) entry which is preliminary data.</text>
</comment>
<evidence type="ECO:0000313" key="13">
    <source>
        <dbReference type="Proteomes" id="UP000816034"/>
    </source>
</evidence>
<evidence type="ECO:0000256" key="7">
    <source>
        <dbReference type="ARBA" id="ARBA00022982"/>
    </source>
</evidence>
<comment type="subcellular location">
    <subcellularLocation>
        <location evidence="1 11">Mitochondrion inner membrane</location>
        <topology evidence="1 11">Single-pass membrane protein</topology>
        <orientation evidence="1 11">Matrix side</orientation>
    </subcellularLocation>
</comment>
<evidence type="ECO:0000256" key="8">
    <source>
        <dbReference type="ARBA" id="ARBA00022989"/>
    </source>
</evidence>
<dbReference type="AlphaFoldDB" id="A0AA88GZT2"/>
<name>A0AA88GZT2_NAELO</name>
<dbReference type="GO" id="GO:0045271">
    <property type="term" value="C:respiratory chain complex I"/>
    <property type="evidence" value="ECO:0007669"/>
    <property type="project" value="UniProtKB-UniRule"/>
</dbReference>
<keyword evidence="10 11" id="KW-0472">Membrane</keyword>
<keyword evidence="3 11" id="KW-0813">Transport</keyword>
<dbReference type="Pfam" id="PF06212">
    <property type="entry name" value="GRIM-19"/>
    <property type="match status" value="1"/>
</dbReference>
<gene>
    <name evidence="12" type="ORF">C9374_007160</name>
</gene>
<accession>A0AA88GZT2</accession>
<evidence type="ECO:0000256" key="4">
    <source>
        <dbReference type="ARBA" id="ARBA00022660"/>
    </source>
</evidence>
<evidence type="ECO:0000256" key="6">
    <source>
        <dbReference type="ARBA" id="ARBA00022792"/>
    </source>
</evidence>
<comment type="similarity">
    <text evidence="2 11">Belongs to the complex I NDUFA13 subunit family.</text>
</comment>
<dbReference type="PANTHER" id="PTHR12966:SF0">
    <property type="entry name" value="NADH DEHYDROGENASE [UBIQUINONE] 1 ALPHA SUBCOMPLEX SUBUNIT 13"/>
    <property type="match status" value="1"/>
</dbReference>
<feature type="transmembrane region" description="Helical" evidence="11">
    <location>
        <begin position="68"/>
        <end position="87"/>
    </location>
</feature>
<dbReference type="RefSeq" id="XP_044555523.1">
    <property type="nucleotide sequence ID" value="XM_044697101.1"/>
</dbReference>
<keyword evidence="13" id="KW-1185">Reference proteome</keyword>
<evidence type="ECO:0000256" key="2">
    <source>
        <dbReference type="ARBA" id="ARBA00007312"/>
    </source>
</evidence>
<dbReference type="GO" id="GO:0005743">
    <property type="term" value="C:mitochondrial inner membrane"/>
    <property type="evidence" value="ECO:0007669"/>
    <property type="project" value="UniProtKB-SubCell"/>
</dbReference>
<dbReference type="Proteomes" id="UP000816034">
    <property type="component" value="Unassembled WGS sequence"/>
</dbReference>
<evidence type="ECO:0000256" key="10">
    <source>
        <dbReference type="ARBA" id="ARBA00023136"/>
    </source>
</evidence>
<keyword evidence="6 11" id="KW-0999">Mitochondrion inner membrane</keyword>
<keyword evidence="5 11" id="KW-0812">Transmembrane</keyword>
<evidence type="ECO:0000256" key="3">
    <source>
        <dbReference type="ARBA" id="ARBA00022448"/>
    </source>
</evidence>
<keyword evidence="8 11" id="KW-1133">Transmembrane helix</keyword>
<dbReference type="InterPro" id="IPR009346">
    <property type="entry name" value="GRIM-19"/>
</dbReference>
<dbReference type="EMBL" id="PYSW02000002">
    <property type="protein sequence ID" value="KAG2393629.1"/>
    <property type="molecule type" value="Genomic_DNA"/>
</dbReference>
<organism evidence="12 13">
    <name type="scientific">Naegleria lovaniensis</name>
    <name type="common">Amoeba</name>
    <dbReference type="NCBI Taxonomy" id="51637"/>
    <lineage>
        <taxon>Eukaryota</taxon>
        <taxon>Discoba</taxon>
        <taxon>Heterolobosea</taxon>
        <taxon>Tetramitia</taxon>
        <taxon>Eutetramitia</taxon>
        <taxon>Vahlkampfiidae</taxon>
        <taxon>Naegleria</taxon>
    </lineage>
</organism>
<dbReference type="PANTHER" id="PTHR12966">
    <property type="entry name" value="NADH DEHYDROGENASE UBIQUINONE 1 ALPHA SUBCOMPLEX SUBUNIT 13"/>
    <property type="match status" value="1"/>
</dbReference>
<sequence>MMMNRRAVMKGVASLIPKRSAATQVGGSNTKIADMGPRVENPQQLNQDAPPPGGFPAVRVRRNAPNKFWSIGTFLFITTAMMTYGWYRYYKWLKKKDELKKEREALELAMTPFLQAEHDIAFTLQRRAFLKKVEELMKDEPDFNAYEKFYNSSSRFLYPVYNAQLRHLTGTGVLENEKQFYDKVKQPAQQ</sequence>
<comment type="function">
    <text evidence="11">Complex I functions in the transfer of electrons from NADH to the respiratory chain. Accessory subunit of the mitochondrial membrane respiratory chain NADH dehydrogenase (Complex I), that is believed not to be involved in catalysis.</text>
</comment>
<evidence type="ECO:0000256" key="1">
    <source>
        <dbReference type="ARBA" id="ARBA00004298"/>
    </source>
</evidence>
<evidence type="ECO:0000256" key="9">
    <source>
        <dbReference type="ARBA" id="ARBA00023128"/>
    </source>
</evidence>
<dbReference type="GeneID" id="68099614"/>
<keyword evidence="9 11" id="KW-0496">Mitochondrion</keyword>